<dbReference type="Proteomes" id="UP000197781">
    <property type="component" value="Chromosome"/>
</dbReference>
<name>A0A220MFF8_9BACL</name>
<gene>
    <name evidence="1" type="ORF">BP422_09605</name>
</gene>
<sequence length="89" mass="10066">MLLKTIHGLLGTWDGICFHLIGYSGIFFKNCVISEFGLTIQILKDCCRQKMRNHSMFDDDSLRFNDLDKDVGVRVTNAINLSTPVGTKK</sequence>
<dbReference type="EMBL" id="CP018145">
    <property type="protein sequence ID" value="ASJ53786.1"/>
    <property type="molecule type" value="Genomic_DNA"/>
</dbReference>
<evidence type="ECO:0000313" key="2">
    <source>
        <dbReference type="Proteomes" id="UP000197781"/>
    </source>
</evidence>
<evidence type="ECO:0000313" key="1">
    <source>
        <dbReference type="EMBL" id="ASJ53786.1"/>
    </source>
</evidence>
<accession>A0A220MFF8</accession>
<organism evidence="1 2">
    <name type="scientific">Brevibacillus formosus</name>
    <dbReference type="NCBI Taxonomy" id="54913"/>
    <lineage>
        <taxon>Bacteria</taxon>
        <taxon>Bacillati</taxon>
        <taxon>Bacillota</taxon>
        <taxon>Bacilli</taxon>
        <taxon>Bacillales</taxon>
        <taxon>Paenibacillaceae</taxon>
        <taxon>Brevibacillus</taxon>
    </lineage>
</organism>
<protein>
    <submittedName>
        <fullName evidence="1">Uncharacterized protein</fullName>
    </submittedName>
</protein>
<dbReference type="AlphaFoldDB" id="A0A220MFF8"/>
<proteinExistence type="predicted"/>
<dbReference type="KEGG" id="bfm:BP422_09605"/>
<reference evidence="1 2" key="1">
    <citation type="submission" date="2016-11" db="EMBL/GenBank/DDBJ databases">
        <authorList>
            <person name="Jaros S."/>
            <person name="Januszkiewicz K."/>
            <person name="Wedrychowicz H."/>
        </authorList>
    </citation>
    <scope>NUCLEOTIDE SEQUENCE [LARGE SCALE GENOMIC DNA]</scope>
    <source>
        <strain evidence="1 2">NF2</strain>
    </source>
</reference>